<dbReference type="Pfam" id="PF13439">
    <property type="entry name" value="Glyco_transf_4"/>
    <property type="match status" value="1"/>
</dbReference>
<reference evidence="5 6" key="1">
    <citation type="journal article" date="2019" name="Int. J. Syst. Evol. Microbiol.">
        <title>The Global Catalogue of Microorganisms (GCM) 10K type strain sequencing project: providing services to taxonomists for standard genome sequencing and annotation.</title>
        <authorList>
            <consortium name="The Broad Institute Genomics Platform"/>
            <consortium name="The Broad Institute Genome Sequencing Center for Infectious Disease"/>
            <person name="Wu L."/>
            <person name="Ma J."/>
        </authorList>
    </citation>
    <scope>NUCLEOTIDE SEQUENCE [LARGE SCALE GENOMIC DNA]</scope>
    <source>
        <strain evidence="5 6">CGMCC 1.12543</strain>
    </source>
</reference>
<sequence length="387" mass="41779">MSTHERKLSFFVPSLTVGGAQRVTVTLANELGRRGYDVDLVLAFRRGRLRSEVTGDVTVVDLRTPTVPVLGLGACVPRLVSYLRSRRPFALFSQMTYANVVALAAVEVAGTDVRAIPTEHNTFGEKEGRKDALVDALAARMYGRADHLVGVSRGVVDSAVRGTTADASRSSVLYNPLPIDEIRDQAAGDVDHPWLADEDLDVVLSVGRLEEQKDLPTLLRAFARVHEERPTTRLLVAGKGSLRDDLERQAAALGIDHVVDFPGYVDNQYACMDRAAVFALSSRHEGLPTTLIEALACGCPVVSTDCPSGPDEILVGGEYGPLVPVGDDEAFAEALLATLDDPVEEERLQSRADEFSTRTVGDDYERFVEGLASQSLDGATEVEYGAP</sequence>
<organism evidence="5 6">
    <name type="scientific">Halomarina salina</name>
    <dbReference type="NCBI Taxonomy" id="1872699"/>
    <lineage>
        <taxon>Archaea</taxon>
        <taxon>Methanobacteriati</taxon>
        <taxon>Methanobacteriota</taxon>
        <taxon>Stenosarchaea group</taxon>
        <taxon>Halobacteria</taxon>
        <taxon>Halobacteriales</taxon>
        <taxon>Natronomonadaceae</taxon>
        <taxon>Halomarina</taxon>
    </lineage>
</organism>
<dbReference type="CDD" id="cd03811">
    <property type="entry name" value="GT4_GT28_WabH-like"/>
    <property type="match status" value="1"/>
</dbReference>
<dbReference type="Proteomes" id="UP001596099">
    <property type="component" value="Unassembled WGS sequence"/>
</dbReference>
<proteinExistence type="predicted"/>
<keyword evidence="2 5" id="KW-0808">Transferase</keyword>
<gene>
    <name evidence="5" type="ORF">ACFPYI_00815</name>
</gene>
<dbReference type="PANTHER" id="PTHR12526">
    <property type="entry name" value="GLYCOSYLTRANSFERASE"/>
    <property type="match status" value="1"/>
</dbReference>
<dbReference type="EMBL" id="JBHSQH010000001">
    <property type="protein sequence ID" value="MFC5969861.1"/>
    <property type="molecule type" value="Genomic_DNA"/>
</dbReference>
<dbReference type="InterPro" id="IPR028098">
    <property type="entry name" value="Glyco_trans_4-like_N"/>
</dbReference>
<evidence type="ECO:0000256" key="1">
    <source>
        <dbReference type="ARBA" id="ARBA00022676"/>
    </source>
</evidence>
<comment type="caution">
    <text evidence="5">The sequence shown here is derived from an EMBL/GenBank/DDBJ whole genome shotgun (WGS) entry which is preliminary data.</text>
</comment>
<keyword evidence="1 5" id="KW-0328">Glycosyltransferase</keyword>
<dbReference type="InterPro" id="IPR001296">
    <property type="entry name" value="Glyco_trans_1"/>
</dbReference>
<evidence type="ECO:0000256" key="2">
    <source>
        <dbReference type="ARBA" id="ARBA00022679"/>
    </source>
</evidence>
<dbReference type="PANTHER" id="PTHR12526:SF510">
    <property type="entry name" value="D-INOSITOL 3-PHOSPHATE GLYCOSYLTRANSFERASE"/>
    <property type="match status" value="1"/>
</dbReference>
<evidence type="ECO:0000313" key="6">
    <source>
        <dbReference type="Proteomes" id="UP001596099"/>
    </source>
</evidence>
<dbReference type="Gene3D" id="3.40.50.2000">
    <property type="entry name" value="Glycogen Phosphorylase B"/>
    <property type="match status" value="2"/>
</dbReference>
<dbReference type="GO" id="GO:0016757">
    <property type="term" value="F:glycosyltransferase activity"/>
    <property type="evidence" value="ECO:0007669"/>
    <property type="project" value="UniProtKB-KW"/>
</dbReference>
<dbReference type="RefSeq" id="WP_247418228.1">
    <property type="nucleotide sequence ID" value="NZ_JALLGW010000001.1"/>
</dbReference>
<accession>A0ABD5RHE3</accession>
<feature type="domain" description="Glycosyl transferase family 1" evidence="3">
    <location>
        <begin position="195"/>
        <end position="352"/>
    </location>
</feature>
<dbReference type="Pfam" id="PF00534">
    <property type="entry name" value="Glycos_transf_1"/>
    <property type="match status" value="1"/>
</dbReference>
<dbReference type="SUPFAM" id="SSF53756">
    <property type="entry name" value="UDP-Glycosyltransferase/glycogen phosphorylase"/>
    <property type="match status" value="1"/>
</dbReference>
<feature type="domain" description="Glycosyltransferase subfamily 4-like N-terminal" evidence="4">
    <location>
        <begin position="17"/>
        <end position="180"/>
    </location>
</feature>
<evidence type="ECO:0000259" key="3">
    <source>
        <dbReference type="Pfam" id="PF00534"/>
    </source>
</evidence>
<evidence type="ECO:0000313" key="5">
    <source>
        <dbReference type="EMBL" id="MFC5969861.1"/>
    </source>
</evidence>
<keyword evidence="6" id="KW-1185">Reference proteome</keyword>
<evidence type="ECO:0000259" key="4">
    <source>
        <dbReference type="Pfam" id="PF13439"/>
    </source>
</evidence>
<protein>
    <submittedName>
        <fullName evidence="5">Glycosyltransferase</fullName>
        <ecNumber evidence="5">2.4.-.-</ecNumber>
    </submittedName>
</protein>
<name>A0ABD5RHE3_9EURY</name>
<dbReference type="AlphaFoldDB" id="A0ABD5RHE3"/>
<dbReference type="EC" id="2.4.-.-" evidence="5"/>